<dbReference type="GO" id="GO:0006915">
    <property type="term" value="P:apoptotic process"/>
    <property type="evidence" value="ECO:0007669"/>
    <property type="project" value="UniProtKB-KW"/>
</dbReference>
<dbReference type="GO" id="GO:0016174">
    <property type="term" value="F:NAD(P)H oxidase H2O2-forming activity"/>
    <property type="evidence" value="ECO:0007669"/>
    <property type="project" value="TreeGrafter"/>
</dbReference>
<dbReference type="Proteomes" id="UP000835052">
    <property type="component" value="Unassembled WGS sequence"/>
</dbReference>
<accession>A0A8S1H0I1</accession>
<evidence type="ECO:0000256" key="13">
    <source>
        <dbReference type="SAM" id="Phobius"/>
    </source>
</evidence>
<evidence type="ECO:0008006" key="18">
    <source>
        <dbReference type="Google" id="ProtNLM"/>
    </source>
</evidence>
<feature type="compositionally biased region" description="Basic and acidic residues" evidence="12">
    <location>
        <begin position="120"/>
        <end position="132"/>
    </location>
</feature>
<gene>
    <name evidence="16" type="ORF">CAUJ_LOCUS4147</name>
</gene>
<feature type="compositionally biased region" description="Basic and acidic residues" evidence="12">
    <location>
        <begin position="295"/>
        <end position="318"/>
    </location>
</feature>
<keyword evidence="9" id="KW-0520">NAD</keyword>
<evidence type="ECO:0000256" key="11">
    <source>
        <dbReference type="ARBA" id="ARBA00047786"/>
    </source>
</evidence>
<dbReference type="Pfam" id="PF07992">
    <property type="entry name" value="Pyr_redox_2"/>
    <property type="match status" value="1"/>
</dbReference>
<feature type="compositionally biased region" description="Basic and acidic residues" evidence="12">
    <location>
        <begin position="142"/>
        <end position="286"/>
    </location>
</feature>
<dbReference type="GO" id="GO:0046983">
    <property type="term" value="F:protein dimerization activity"/>
    <property type="evidence" value="ECO:0007669"/>
    <property type="project" value="InterPro"/>
</dbReference>
<comment type="subcellular location">
    <subcellularLocation>
        <location evidence="2">Mitochondrion</location>
    </subcellularLocation>
</comment>
<evidence type="ECO:0000313" key="16">
    <source>
        <dbReference type="EMBL" id="CAD6188228.1"/>
    </source>
</evidence>
<feature type="domain" description="FAD/NAD(P)-binding" evidence="14">
    <location>
        <begin position="325"/>
        <end position="652"/>
    </location>
</feature>
<comment type="cofactor">
    <cofactor evidence="1">
        <name>FAD</name>
        <dbReference type="ChEBI" id="CHEBI:57692"/>
    </cofactor>
</comment>
<name>A0A8S1H0I1_9PELO</name>
<evidence type="ECO:0000256" key="4">
    <source>
        <dbReference type="ARBA" id="ARBA00022630"/>
    </source>
</evidence>
<evidence type="ECO:0000256" key="2">
    <source>
        <dbReference type="ARBA" id="ARBA00004173"/>
    </source>
</evidence>
<feature type="transmembrane region" description="Helical" evidence="13">
    <location>
        <begin position="79"/>
        <end position="99"/>
    </location>
</feature>
<dbReference type="GO" id="GO:0005739">
    <property type="term" value="C:mitochondrion"/>
    <property type="evidence" value="ECO:0007669"/>
    <property type="project" value="UniProtKB-SubCell"/>
</dbReference>
<dbReference type="Gene3D" id="3.50.50.60">
    <property type="entry name" value="FAD/NAD(P)-binding domain"/>
    <property type="match status" value="2"/>
</dbReference>
<feature type="region of interest" description="Disordered" evidence="12">
    <location>
        <begin position="104"/>
        <end position="318"/>
    </location>
</feature>
<organism evidence="16 17">
    <name type="scientific">Caenorhabditis auriculariae</name>
    <dbReference type="NCBI Taxonomy" id="2777116"/>
    <lineage>
        <taxon>Eukaryota</taxon>
        <taxon>Metazoa</taxon>
        <taxon>Ecdysozoa</taxon>
        <taxon>Nematoda</taxon>
        <taxon>Chromadorea</taxon>
        <taxon>Rhabditida</taxon>
        <taxon>Rhabditina</taxon>
        <taxon>Rhabditomorpha</taxon>
        <taxon>Rhabditoidea</taxon>
        <taxon>Rhabditidae</taxon>
        <taxon>Peloderinae</taxon>
        <taxon>Caenorhabditis</taxon>
    </lineage>
</organism>
<dbReference type="InterPro" id="IPR029324">
    <property type="entry name" value="AIF_C"/>
</dbReference>
<sequence length="778" mass="86783">MLLRAFCRNVRIAKSTQFLLATRRPLSTTSAALGGGGHHHHEPTPVYIPKPGSLDWSLCGRPGVKRISTDSYNPKKDDFLSYLGAAVAVGLTIAALAVYTDTFKGDKDNHSKNPTPPKQKTKEIAEKSDKNPSPESGKAAPPKKEEAQEERQEHKPKVHDEDKPSEKKNNGESKKESDKKNSTEGSEHAVTKDSDKKSENMKSEKKEEKPKVESSEKSKPEDKPEEKSEEKPKTENKDKKTDDDKKDENKKEDKKSSEDKPKEKSDASGSEKKSEKKEEKKEKEQAQDISPAGNKKSDSKDKKQNEVKEDSKASSSNERKLDKVQYLIVGSGTAAYYAALAIRAKHADAKVLMIGEEKQLPYNKPPLSKELWWYGDSETPHTLEYTALSGKKRDIFYEVQGFYVDEKELEETLHGGVSLISGKKVVKVCTADKKAYLEDGSSVSYDKLLVATGSRPQPFPLFDEADEKVRRRTSYYHNVDDYKKLENEINNNGVRNITVIGSGLLASELVYGIKRKYEDVVVNQVLEEPYNASLILPQNLGEKASNSLEKMGVVLYKNDKVTKVEPSDRQINLKLASCELNTDYVVVALGTEPNIEVAEASGLSTDPKFGGVTADSELKVAEDVWAAGDAVCFDDKVLGRRRIEHWEHAQISGRLAGENMVGAQKAFWYQPSFFSKFAPNFHMNAVGRIDSSLPTVTVYAERNLTDNLEKAVVFYKGDKGQVVGVLLLNVFGMSLDVARRIIDDAKPISDYRDLTKLFPLYEIPTQEENDNETSKETA</sequence>
<dbReference type="PANTHER" id="PTHR43557">
    <property type="entry name" value="APOPTOSIS-INDUCING FACTOR 1"/>
    <property type="match status" value="1"/>
</dbReference>
<evidence type="ECO:0000256" key="6">
    <source>
        <dbReference type="ARBA" id="ARBA00022827"/>
    </source>
</evidence>
<dbReference type="PRINTS" id="PR00368">
    <property type="entry name" value="FADPNR"/>
</dbReference>
<keyword evidence="13" id="KW-0472">Membrane</keyword>
<dbReference type="Pfam" id="PF14721">
    <property type="entry name" value="AIF_C"/>
    <property type="match status" value="1"/>
</dbReference>
<evidence type="ECO:0000313" key="17">
    <source>
        <dbReference type="Proteomes" id="UP000835052"/>
    </source>
</evidence>
<keyword evidence="7" id="KW-0809">Transit peptide</keyword>
<feature type="domain" description="Mitochondrial apoptosis-inducing factor C-terminal" evidence="15">
    <location>
        <begin position="656"/>
        <end position="706"/>
    </location>
</feature>
<keyword evidence="13" id="KW-1133">Transmembrane helix</keyword>
<dbReference type="SMART" id="SM01353">
    <property type="entry name" value="AIF_C"/>
    <property type="match status" value="1"/>
</dbReference>
<comment type="caution">
    <text evidence="16">The sequence shown here is derived from an EMBL/GenBank/DDBJ whole genome shotgun (WGS) entry which is preliminary data.</text>
</comment>
<keyword evidence="4" id="KW-0285">Flavoprotein</keyword>
<keyword evidence="5" id="KW-0053">Apoptosis</keyword>
<keyword evidence="6" id="KW-0274">FAD</keyword>
<dbReference type="InterPro" id="IPR016156">
    <property type="entry name" value="FAD/NAD-linked_Rdtase_dimer_sf"/>
</dbReference>
<dbReference type="SUPFAM" id="SSF51905">
    <property type="entry name" value="FAD/NAD(P)-binding domain"/>
    <property type="match status" value="2"/>
</dbReference>
<dbReference type="Gene3D" id="3.30.390.30">
    <property type="match status" value="1"/>
</dbReference>
<dbReference type="EMBL" id="CAJGYM010000008">
    <property type="protein sequence ID" value="CAD6188228.1"/>
    <property type="molecule type" value="Genomic_DNA"/>
</dbReference>
<evidence type="ECO:0000256" key="9">
    <source>
        <dbReference type="ARBA" id="ARBA00023027"/>
    </source>
</evidence>
<dbReference type="InterPro" id="IPR036188">
    <property type="entry name" value="FAD/NAD-bd_sf"/>
</dbReference>
<evidence type="ECO:0000256" key="3">
    <source>
        <dbReference type="ARBA" id="ARBA00006442"/>
    </source>
</evidence>
<dbReference type="GO" id="GO:0033108">
    <property type="term" value="P:mitochondrial respiratory chain complex assembly"/>
    <property type="evidence" value="ECO:0007669"/>
    <property type="project" value="TreeGrafter"/>
</dbReference>
<dbReference type="GO" id="GO:0071949">
    <property type="term" value="F:FAD binding"/>
    <property type="evidence" value="ECO:0007669"/>
    <property type="project" value="TreeGrafter"/>
</dbReference>
<keyword evidence="8" id="KW-0560">Oxidoreductase</keyword>
<evidence type="ECO:0000256" key="5">
    <source>
        <dbReference type="ARBA" id="ARBA00022703"/>
    </source>
</evidence>
<dbReference type="OrthoDB" id="6029at2759"/>
<dbReference type="InterPro" id="IPR050446">
    <property type="entry name" value="FAD-oxidoreductase/Apoptosis"/>
</dbReference>
<dbReference type="PANTHER" id="PTHR43557:SF4">
    <property type="entry name" value="APOPTOSIS-INDUCING FACTOR 1, MITOCHONDRIAL"/>
    <property type="match status" value="1"/>
</dbReference>
<comment type="similarity">
    <text evidence="3">Belongs to the FAD-dependent oxidoreductase family.</text>
</comment>
<evidence type="ECO:0000259" key="15">
    <source>
        <dbReference type="Pfam" id="PF14721"/>
    </source>
</evidence>
<evidence type="ECO:0000256" key="1">
    <source>
        <dbReference type="ARBA" id="ARBA00001974"/>
    </source>
</evidence>
<evidence type="ECO:0000256" key="7">
    <source>
        <dbReference type="ARBA" id="ARBA00022946"/>
    </source>
</evidence>
<evidence type="ECO:0000256" key="8">
    <source>
        <dbReference type="ARBA" id="ARBA00023002"/>
    </source>
</evidence>
<keyword evidence="17" id="KW-1185">Reference proteome</keyword>
<keyword evidence="10" id="KW-0496">Mitochondrion</keyword>
<dbReference type="SUPFAM" id="SSF55424">
    <property type="entry name" value="FAD/NAD-linked reductases, dimerisation (C-terminal) domain"/>
    <property type="match status" value="1"/>
</dbReference>
<evidence type="ECO:0000256" key="12">
    <source>
        <dbReference type="SAM" id="MobiDB-lite"/>
    </source>
</evidence>
<evidence type="ECO:0000256" key="10">
    <source>
        <dbReference type="ARBA" id="ARBA00023128"/>
    </source>
</evidence>
<dbReference type="InterPro" id="IPR023753">
    <property type="entry name" value="FAD/NAD-binding_dom"/>
</dbReference>
<dbReference type="PRINTS" id="PR00411">
    <property type="entry name" value="PNDRDTASEI"/>
</dbReference>
<keyword evidence="13" id="KW-0812">Transmembrane</keyword>
<proteinExistence type="inferred from homology"/>
<comment type="catalytic activity">
    <reaction evidence="11">
        <text>A + NADH + H(+) = AH2 + NAD(+)</text>
        <dbReference type="Rhea" id="RHEA:11356"/>
        <dbReference type="ChEBI" id="CHEBI:13193"/>
        <dbReference type="ChEBI" id="CHEBI:15378"/>
        <dbReference type="ChEBI" id="CHEBI:17499"/>
        <dbReference type="ChEBI" id="CHEBI:57540"/>
        <dbReference type="ChEBI" id="CHEBI:57945"/>
    </reaction>
</comment>
<reference evidence="16" key="1">
    <citation type="submission" date="2020-10" db="EMBL/GenBank/DDBJ databases">
        <authorList>
            <person name="Kikuchi T."/>
        </authorList>
    </citation>
    <scope>NUCLEOTIDE SEQUENCE</scope>
    <source>
        <strain evidence="16">NKZ352</strain>
    </source>
</reference>
<dbReference type="AlphaFoldDB" id="A0A8S1H0I1"/>
<evidence type="ECO:0000259" key="14">
    <source>
        <dbReference type="Pfam" id="PF07992"/>
    </source>
</evidence>
<protein>
    <recommendedName>
        <fullName evidence="18">Apoptosis-inducing factor 1, mitochondrial</fullName>
    </recommendedName>
</protein>